<dbReference type="Proteomes" id="UP001293593">
    <property type="component" value="Unassembled WGS sequence"/>
</dbReference>
<feature type="compositionally biased region" description="Basic and acidic residues" evidence="2">
    <location>
        <begin position="380"/>
        <end position="394"/>
    </location>
</feature>
<evidence type="ECO:0000256" key="2">
    <source>
        <dbReference type="SAM" id="MobiDB-lite"/>
    </source>
</evidence>
<dbReference type="GO" id="GO:0006353">
    <property type="term" value="P:DNA-templated transcription termination"/>
    <property type="evidence" value="ECO:0007669"/>
    <property type="project" value="InterPro"/>
</dbReference>
<evidence type="ECO:0000259" key="3">
    <source>
        <dbReference type="SMART" id="SM00959"/>
    </source>
</evidence>
<feature type="compositionally biased region" description="Basic and acidic residues" evidence="2">
    <location>
        <begin position="416"/>
        <end position="428"/>
    </location>
</feature>
<feature type="compositionally biased region" description="Polar residues" evidence="2">
    <location>
        <begin position="248"/>
        <end position="263"/>
    </location>
</feature>
<sequence>MAWDLWSSSYDQDVQDGTCSEHTGWQCDTYFGSGYDVIEEDALNEKSCIDVLRILIRKEDAEIEELGKELLSLQSELACAQHEKWPELCFSALTEKINWLDVSIRNLKNHHADDRGTRPLLHYKPAEPLHEIMKAALQRDYSQDACGQELIAKDSVEGPNLRAISCASGHSDGMELSYTSNLEVSGNDEVIKVSDQVPNSSFSKDMENAPKEAEVVPERNAIVEYDSAYAPRVAAAIKCSEMRLGSMMSDSQQSKSGNDGNSDLDQKPCDFASESEGRLCSKELILLDEDSDIFKPLQMVCPQQLCLPNKESEGRLCEDSDIFKPLQMVCPQQLCLPNKELSFLKGDNDENPPKAMSMKKESLIPSKQQTMIIPYSRSRLKGEEKSPARGRRSETYVNPSKSNMSSPSKQQNQWKRKPDLDSLSDRKPRNSPIKLRPKASTISTSRGQQKPSNSIICVNQGRSNKSLVGKITETELQPGQDETGECAIVPFDSNFSALQKKRKVEAQTSVLQPDRDKLKDLKLADLRLIAKQNSVRGYYKLKKADLVELLKERLSSRRILH</sequence>
<organism evidence="4 5">
    <name type="scientific">Acacia crassicarpa</name>
    <name type="common">northern wattle</name>
    <dbReference type="NCBI Taxonomy" id="499986"/>
    <lineage>
        <taxon>Eukaryota</taxon>
        <taxon>Viridiplantae</taxon>
        <taxon>Streptophyta</taxon>
        <taxon>Embryophyta</taxon>
        <taxon>Tracheophyta</taxon>
        <taxon>Spermatophyta</taxon>
        <taxon>Magnoliopsida</taxon>
        <taxon>eudicotyledons</taxon>
        <taxon>Gunneridae</taxon>
        <taxon>Pentapetalae</taxon>
        <taxon>rosids</taxon>
        <taxon>fabids</taxon>
        <taxon>Fabales</taxon>
        <taxon>Fabaceae</taxon>
        <taxon>Caesalpinioideae</taxon>
        <taxon>mimosoid clade</taxon>
        <taxon>Acacieae</taxon>
        <taxon>Acacia</taxon>
    </lineage>
</organism>
<feature type="domain" description="Rho termination factor-like N-terminal" evidence="3">
    <location>
        <begin position="517"/>
        <end position="559"/>
    </location>
</feature>
<feature type="region of interest" description="Disordered" evidence="2">
    <location>
        <begin position="247"/>
        <end position="268"/>
    </location>
</feature>
<evidence type="ECO:0000256" key="1">
    <source>
        <dbReference type="SAM" id="Coils"/>
    </source>
</evidence>
<keyword evidence="5" id="KW-1185">Reference proteome</keyword>
<gene>
    <name evidence="4" type="ORF">QN277_021053</name>
</gene>
<feature type="coiled-coil region" evidence="1">
    <location>
        <begin position="49"/>
        <end position="83"/>
    </location>
</feature>
<name>A0AAE1MT46_9FABA</name>
<feature type="compositionally biased region" description="Low complexity" evidence="2">
    <location>
        <begin position="398"/>
        <end position="413"/>
    </location>
</feature>
<keyword evidence="1" id="KW-0175">Coiled coil</keyword>
<evidence type="ECO:0000313" key="4">
    <source>
        <dbReference type="EMBL" id="KAK4272501.1"/>
    </source>
</evidence>
<dbReference type="InterPro" id="IPR011112">
    <property type="entry name" value="Rho-like_N"/>
</dbReference>
<dbReference type="AlphaFoldDB" id="A0AAE1MT46"/>
<feature type="compositionally biased region" description="Basic and acidic residues" evidence="2">
    <location>
        <begin position="346"/>
        <end position="362"/>
    </location>
</feature>
<feature type="region of interest" description="Disordered" evidence="2">
    <location>
        <begin position="345"/>
        <end position="453"/>
    </location>
</feature>
<proteinExistence type="predicted"/>
<feature type="compositionally biased region" description="Polar residues" evidence="2">
    <location>
        <begin position="440"/>
        <end position="453"/>
    </location>
</feature>
<protein>
    <recommendedName>
        <fullName evidence="3">Rho termination factor-like N-terminal domain-containing protein</fullName>
    </recommendedName>
</protein>
<evidence type="ECO:0000313" key="5">
    <source>
        <dbReference type="Proteomes" id="UP001293593"/>
    </source>
</evidence>
<dbReference type="EMBL" id="JAWXYG010000005">
    <property type="protein sequence ID" value="KAK4272501.1"/>
    <property type="molecule type" value="Genomic_DNA"/>
</dbReference>
<reference evidence="4" key="1">
    <citation type="submission" date="2023-10" db="EMBL/GenBank/DDBJ databases">
        <title>Chromosome-level genome of the transformable northern wattle, Acacia crassicarpa.</title>
        <authorList>
            <person name="Massaro I."/>
            <person name="Sinha N.R."/>
            <person name="Poethig S."/>
            <person name="Leichty A.R."/>
        </authorList>
    </citation>
    <scope>NUCLEOTIDE SEQUENCE</scope>
    <source>
        <strain evidence="4">Acra3RX</strain>
        <tissue evidence="4">Leaf</tissue>
    </source>
</reference>
<dbReference type="SMART" id="SM00959">
    <property type="entry name" value="Rho_N"/>
    <property type="match status" value="1"/>
</dbReference>
<accession>A0AAE1MT46</accession>
<comment type="caution">
    <text evidence="4">The sequence shown here is derived from an EMBL/GenBank/DDBJ whole genome shotgun (WGS) entry which is preliminary data.</text>
</comment>